<dbReference type="GO" id="GO:0016020">
    <property type="term" value="C:membrane"/>
    <property type="evidence" value="ECO:0007669"/>
    <property type="project" value="UniProtKB-SubCell"/>
</dbReference>
<dbReference type="SUPFAM" id="SSF53756">
    <property type="entry name" value="UDP-Glycosyltransferase/glycogen phosphorylase"/>
    <property type="match status" value="1"/>
</dbReference>
<reference evidence="8" key="1">
    <citation type="submission" date="2015-03" db="EMBL/GenBank/DDBJ databases">
        <authorList>
            <person name="Nijsse Bart"/>
        </authorList>
    </citation>
    <scope>NUCLEOTIDE SEQUENCE [LARGE SCALE GENOMIC DNA]</scope>
</reference>
<dbReference type="Pfam" id="PF06925">
    <property type="entry name" value="MGDG_synth"/>
    <property type="match status" value="1"/>
</dbReference>
<dbReference type="Gene3D" id="3.40.50.2000">
    <property type="entry name" value="Glycogen Phosphorylase B"/>
    <property type="match status" value="1"/>
</dbReference>
<keyword evidence="8" id="KW-1185">Reference proteome</keyword>
<evidence type="ECO:0000259" key="5">
    <source>
        <dbReference type="Pfam" id="PF04101"/>
    </source>
</evidence>
<evidence type="ECO:0000313" key="8">
    <source>
        <dbReference type="Proteomes" id="UP000049855"/>
    </source>
</evidence>
<dbReference type="InterPro" id="IPR009695">
    <property type="entry name" value="Diacylglyc_glucosyltr_N"/>
</dbReference>
<dbReference type="InterPro" id="IPR050519">
    <property type="entry name" value="Glycosyltransf_28_UgtP"/>
</dbReference>
<gene>
    <name evidence="7" type="ORF">SpAn4DRAFT_0065</name>
</gene>
<feature type="domain" description="Diacylglycerol glucosyltransferase N-terminal" evidence="6">
    <location>
        <begin position="16"/>
        <end position="180"/>
    </location>
</feature>
<evidence type="ECO:0000259" key="6">
    <source>
        <dbReference type="Pfam" id="PF06925"/>
    </source>
</evidence>
<organism evidence="7 8">
    <name type="scientific">Sporomusa ovata</name>
    <dbReference type="NCBI Taxonomy" id="2378"/>
    <lineage>
        <taxon>Bacteria</taxon>
        <taxon>Bacillati</taxon>
        <taxon>Bacillota</taxon>
        <taxon>Negativicutes</taxon>
        <taxon>Selenomonadales</taxon>
        <taxon>Sporomusaceae</taxon>
        <taxon>Sporomusa</taxon>
    </lineage>
</organism>
<dbReference type="RefSeq" id="WP_021170877.1">
    <property type="nucleotide sequence ID" value="NZ_CTRP01000014.1"/>
</dbReference>
<feature type="domain" description="Glycosyl transferase family 28 C-terminal" evidence="5">
    <location>
        <begin position="201"/>
        <end position="356"/>
    </location>
</feature>
<evidence type="ECO:0000256" key="1">
    <source>
        <dbReference type="ARBA" id="ARBA00004370"/>
    </source>
</evidence>
<dbReference type="AlphaFoldDB" id="A0A0U1L389"/>
<name>A0A0U1L389_9FIRM</name>
<keyword evidence="3" id="KW-0328">Glycosyltransferase</keyword>
<dbReference type="Pfam" id="PF04101">
    <property type="entry name" value="Glyco_tran_28_C"/>
    <property type="match status" value="1"/>
</dbReference>
<dbReference type="EMBL" id="CTRP01000014">
    <property type="protein sequence ID" value="CQR73603.1"/>
    <property type="molecule type" value="Genomic_DNA"/>
</dbReference>
<dbReference type="InterPro" id="IPR007235">
    <property type="entry name" value="Glyco_trans_28_C"/>
</dbReference>
<protein>
    <submittedName>
        <fullName evidence="7">Monogalactosyldiacylglycerol synthase</fullName>
    </submittedName>
</protein>
<evidence type="ECO:0000256" key="2">
    <source>
        <dbReference type="ARBA" id="ARBA00006962"/>
    </source>
</evidence>
<sequence length="375" mass="41183">MSKKILLVSASIGSGHIQAANAVRDELNRISPATNVAVVDFLDQEISLGHLIKETYLKMLDVIPNAYDFLYRKSQKFQPGTSVKNVTALIMKRKMVKLLYEYRPDMLVFTHPFPCCAAAYLRRTGQLSIPMAAVMTDFSFHPMWLHKEINAYFVANHEIQQALHDNGIAKDRIFITGIPISPKFTHTSPNNRTKDRGIPEILIMGGGLGLGAIEEAVISLQSAKTQLKIIAVAGNNTKLRDRLLTLTNTSCNPLTVMGYTERISELMANASLLITKSGALTCSEALSHELPLLLLSPLPGQEEDNANYLTQQGVALRISPAQTLASLVDELLSKPHILDDMRSKSRDLSKPAAANQIALMLSASIHNRTAIFPAS</sequence>
<evidence type="ECO:0000256" key="4">
    <source>
        <dbReference type="ARBA" id="ARBA00022679"/>
    </source>
</evidence>
<evidence type="ECO:0000256" key="3">
    <source>
        <dbReference type="ARBA" id="ARBA00022676"/>
    </source>
</evidence>
<keyword evidence="4" id="KW-0808">Transferase</keyword>
<proteinExistence type="inferred from homology"/>
<dbReference type="PANTHER" id="PTHR43025:SF3">
    <property type="entry name" value="MONOGALACTOSYLDIACYLGLYCEROL SYNTHASE 1, CHLOROPLASTIC"/>
    <property type="match status" value="1"/>
</dbReference>
<dbReference type="PANTHER" id="PTHR43025">
    <property type="entry name" value="MONOGALACTOSYLDIACYLGLYCEROL SYNTHASE"/>
    <property type="match status" value="1"/>
</dbReference>
<comment type="subcellular location">
    <subcellularLocation>
        <location evidence="1">Membrane</location>
    </subcellularLocation>
</comment>
<dbReference type="Proteomes" id="UP000049855">
    <property type="component" value="Unassembled WGS sequence"/>
</dbReference>
<dbReference type="GO" id="GO:0016758">
    <property type="term" value="F:hexosyltransferase activity"/>
    <property type="evidence" value="ECO:0007669"/>
    <property type="project" value="InterPro"/>
</dbReference>
<dbReference type="GO" id="GO:0009247">
    <property type="term" value="P:glycolipid biosynthetic process"/>
    <property type="evidence" value="ECO:0007669"/>
    <property type="project" value="InterPro"/>
</dbReference>
<evidence type="ECO:0000313" key="7">
    <source>
        <dbReference type="EMBL" id="CQR73603.1"/>
    </source>
</evidence>
<comment type="similarity">
    <text evidence="2">Belongs to the glycosyltransferase 28 family.</text>
</comment>
<accession>A0A0U1L389</accession>